<dbReference type="PANTHER" id="PTHR23028:SF53">
    <property type="entry name" value="ACYL_TRANSF_3 DOMAIN-CONTAINING PROTEIN"/>
    <property type="match status" value="1"/>
</dbReference>
<dbReference type="GO" id="GO:0009103">
    <property type="term" value="P:lipopolysaccharide biosynthetic process"/>
    <property type="evidence" value="ECO:0007669"/>
    <property type="project" value="TreeGrafter"/>
</dbReference>
<sequence length="617" mass="68995">MKYRPEIDGLRTIAVLPVILFHAEIAPFHGGYVGVDVFFVISGYLITSLLLGDIAAGHFSIVNFYERRIRRILPALFTVMLATLPFAYIFLLPTEFEAYGKSLIAVPTFVSNVLFWSERGYFGAAADLKPLVHTWSLAVEEQFYIFFPPLLAFLAHRARWLKAGAFGGVFLLSLIASWYLTRLHFETGFYLPVSRIWELLTGAACAVWLRRHAPLPGIGGAALAALGLALILWSVFAFDSRTIFPGVMAAVPVAGTALVILAGLPGNPVAGVLASRPFVFIGLLSYSLYLWHQPIFAFLRHAGHGDEWALLASLPLVFLVSWLSYRFIETPVRRNRALTRRQIFGWALAGSLAFIAIGAAIVLSRGAINRYAPEDVALMEQFEQTPEYSELAFNAAQFRPFDTSNRRKIVVAGDSYGRDFFNILMEAGLDEEFQFSTKRINSECGNIFGQDDLSELISPLRQERCRVMMRLDHPDMQPLLEEADEIWLVSRWNTWVIDFLPETISNLETTYGAKVRVFGLKHFGLIDLPTALAIPIEARPEFRQAAADYIVNINAYMRNVVPSDKVTELLDPFCEGDHTSCRAFSDQGLILTVDGGHLTQEGARYLVPIVRSLIKDN</sequence>
<keyword evidence="1" id="KW-0812">Transmembrane</keyword>
<feature type="transmembrane region" description="Helical" evidence="1">
    <location>
        <begin position="72"/>
        <end position="92"/>
    </location>
</feature>
<evidence type="ECO:0000313" key="4">
    <source>
        <dbReference type="EMBL" id="SFD27592.1"/>
    </source>
</evidence>
<feature type="transmembrane region" description="Helical" evidence="1">
    <location>
        <begin position="269"/>
        <end position="288"/>
    </location>
</feature>
<feature type="domain" description="SGNH" evidence="3">
    <location>
        <begin position="401"/>
        <end position="611"/>
    </location>
</feature>
<dbReference type="OrthoDB" id="9796461at2"/>
<keyword evidence="4" id="KW-0378">Hydrolase</keyword>
<protein>
    <submittedName>
        <fullName evidence="4">Peptidoglycan/LPS O-acetylase OafA/YrhL, contains acyltransferase and SGNH-hydrolase domains</fullName>
    </submittedName>
</protein>
<dbReference type="RefSeq" id="WP_093455059.1">
    <property type="nucleotide sequence ID" value="NZ_FNZG01000009.1"/>
</dbReference>
<accession>A0A1I1R035</accession>
<dbReference type="InterPro" id="IPR043968">
    <property type="entry name" value="SGNH"/>
</dbReference>
<proteinExistence type="predicted"/>
<dbReference type="Pfam" id="PF01757">
    <property type="entry name" value="Acyl_transf_3"/>
    <property type="match status" value="1"/>
</dbReference>
<keyword evidence="1" id="KW-1133">Transmembrane helix</keyword>
<evidence type="ECO:0000313" key="5">
    <source>
        <dbReference type="Proteomes" id="UP000231644"/>
    </source>
</evidence>
<dbReference type="GO" id="GO:0016787">
    <property type="term" value="F:hydrolase activity"/>
    <property type="evidence" value="ECO:0007669"/>
    <property type="project" value="UniProtKB-KW"/>
</dbReference>
<keyword evidence="5" id="KW-1185">Reference proteome</keyword>
<evidence type="ECO:0000256" key="1">
    <source>
        <dbReference type="SAM" id="Phobius"/>
    </source>
</evidence>
<feature type="transmembrane region" description="Helical" evidence="1">
    <location>
        <begin position="38"/>
        <end position="65"/>
    </location>
</feature>
<keyword evidence="1" id="KW-0472">Membrane</keyword>
<feature type="domain" description="Acyltransferase 3" evidence="2">
    <location>
        <begin position="5"/>
        <end position="325"/>
    </location>
</feature>
<dbReference type="InterPro" id="IPR050879">
    <property type="entry name" value="Acyltransferase_3"/>
</dbReference>
<dbReference type="Proteomes" id="UP000231644">
    <property type="component" value="Unassembled WGS sequence"/>
</dbReference>
<feature type="transmembrane region" description="Helical" evidence="1">
    <location>
        <begin position="216"/>
        <end position="236"/>
    </location>
</feature>
<organism evidence="4 5">
    <name type="scientific">Pseudooceanicola nitratireducens</name>
    <dbReference type="NCBI Taxonomy" id="517719"/>
    <lineage>
        <taxon>Bacteria</taxon>
        <taxon>Pseudomonadati</taxon>
        <taxon>Pseudomonadota</taxon>
        <taxon>Alphaproteobacteria</taxon>
        <taxon>Rhodobacterales</taxon>
        <taxon>Paracoccaceae</taxon>
        <taxon>Pseudooceanicola</taxon>
    </lineage>
</organism>
<dbReference type="PANTHER" id="PTHR23028">
    <property type="entry name" value="ACETYLTRANSFERASE"/>
    <property type="match status" value="1"/>
</dbReference>
<dbReference type="STRING" id="517719.SAMN05421762_3853"/>
<keyword evidence="4" id="KW-0808">Transferase</keyword>
<dbReference type="InterPro" id="IPR002656">
    <property type="entry name" value="Acyl_transf_3_dom"/>
</dbReference>
<feature type="transmembrane region" description="Helical" evidence="1">
    <location>
        <begin position="308"/>
        <end position="328"/>
    </location>
</feature>
<dbReference type="Pfam" id="PF19040">
    <property type="entry name" value="SGNH"/>
    <property type="match status" value="1"/>
</dbReference>
<dbReference type="EMBL" id="FOLX01000008">
    <property type="protein sequence ID" value="SFD27592.1"/>
    <property type="molecule type" value="Genomic_DNA"/>
</dbReference>
<feature type="transmembrane region" description="Helical" evidence="1">
    <location>
        <begin position="12"/>
        <end position="32"/>
    </location>
</feature>
<gene>
    <name evidence="4" type="ORF">SAMN05421762_3853</name>
</gene>
<dbReference type="AlphaFoldDB" id="A0A1I1R035"/>
<name>A0A1I1R035_9RHOB</name>
<evidence type="ECO:0000259" key="2">
    <source>
        <dbReference type="Pfam" id="PF01757"/>
    </source>
</evidence>
<dbReference type="GO" id="GO:0016747">
    <property type="term" value="F:acyltransferase activity, transferring groups other than amino-acyl groups"/>
    <property type="evidence" value="ECO:0007669"/>
    <property type="project" value="InterPro"/>
</dbReference>
<feature type="transmembrane region" description="Helical" evidence="1">
    <location>
        <begin position="343"/>
        <end position="363"/>
    </location>
</feature>
<reference evidence="4 5" key="1">
    <citation type="submission" date="2016-10" db="EMBL/GenBank/DDBJ databases">
        <authorList>
            <person name="de Groot N.N."/>
        </authorList>
    </citation>
    <scope>NUCLEOTIDE SEQUENCE [LARGE SCALE GENOMIC DNA]</scope>
    <source>
        <strain evidence="4 5">DSM 29619</strain>
    </source>
</reference>
<feature type="transmembrane region" description="Helical" evidence="1">
    <location>
        <begin position="242"/>
        <end position="262"/>
    </location>
</feature>
<keyword evidence="4" id="KW-0012">Acyltransferase</keyword>
<feature type="transmembrane region" description="Helical" evidence="1">
    <location>
        <begin position="160"/>
        <end position="181"/>
    </location>
</feature>
<dbReference type="GO" id="GO:0016020">
    <property type="term" value="C:membrane"/>
    <property type="evidence" value="ECO:0007669"/>
    <property type="project" value="TreeGrafter"/>
</dbReference>
<evidence type="ECO:0000259" key="3">
    <source>
        <dbReference type="Pfam" id="PF19040"/>
    </source>
</evidence>